<dbReference type="InParanoid" id="A0A409YBV0"/>
<comment type="caution">
    <text evidence="2">The sequence shown here is derived from an EMBL/GenBank/DDBJ whole genome shotgun (WGS) entry which is preliminary data.</text>
</comment>
<keyword evidence="3" id="KW-1185">Reference proteome</keyword>
<name>A0A409YBV0_9AGAR</name>
<reference evidence="2 3" key="1">
    <citation type="journal article" date="2018" name="Evol. Lett.">
        <title>Horizontal gene cluster transfer increased hallucinogenic mushroom diversity.</title>
        <authorList>
            <person name="Reynolds H.T."/>
            <person name="Vijayakumar V."/>
            <person name="Gluck-Thaler E."/>
            <person name="Korotkin H.B."/>
            <person name="Matheny P.B."/>
            <person name="Slot J.C."/>
        </authorList>
    </citation>
    <scope>NUCLEOTIDE SEQUENCE [LARGE SCALE GENOMIC DNA]</scope>
    <source>
        <strain evidence="2 3">SRW20</strain>
    </source>
</reference>
<dbReference type="OrthoDB" id="2404451at2759"/>
<dbReference type="AlphaFoldDB" id="A0A409YBV0"/>
<dbReference type="EMBL" id="NHYE01001006">
    <property type="protein sequence ID" value="PPR00475.1"/>
    <property type="molecule type" value="Genomic_DNA"/>
</dbReference>
<evidence type="ECO:0000313" key="2">
    <source>
        <dbReference type="EMBL" id="PPR00475.1"/>
    </source>
</evidence>
<feature type="compositionally biased region" description="Acidic residues" evidence="1">
    <location>
        <begin position="48"/>
        <end position="84"/>
    </location>
</feature>
<organism evidence="2 3">
    <name type="scientific">Gymnopilus dilepis</name>
    <dbReference type="NCBI Taxonomy" id="231916"/>
    <lineage>
        <taxon>Eukaryota</taxon>
        <taxon>Fungi</taxon>
        <taxon>Dikarya</taxon>
        <taxon>Basidiomycota</taxon>
        <taxon>Agaricomycotina</taxon>
        <taxon>Agaricomycetes</taxon>
        <taxon>Agaricomycetidae</taxon>
        <taxon>Agaricales</taxon>
        <taxon>Agaricineae</taxon>
        <taxon>Hymenogastraceae</taxon>
        <taxon>Gymnopilus</taxon>
    </lineage>
</organism>
<evidence type="ECO:0000313" key="3">
    <source>
        <dbReference type="Proteomes" id="UP000284706"/>
    </source>
</evidence>
<gene>
    <name evidence="2" type="ORF">CVT26_009682</name>
</gene>
<feature type="region of interest" description="Disordered" evidence="1">
    <location>
        <begin position="1"/>
        <end position="84"/>
    </location>
</feature>
<dbReference type="STRING" id="231916.A0A409YBV0"/>
<dbReference type="InterPro" id="IPR004242">
    <property type="entry name" value="Transposase_21"/>
</dbReference>
<dbReference type="Pfam" id="PF02992">
    <property type="entry name" value="Transposase_21"/>
    <property type="match status" value="1"/>
</dbReference>
<protein>
    <recommendedName>
        <fullName evidence="4">Transposase domain-containing protein</fullName>
    </recommendedName>
</protein>
<dbReference type="PANTHER" id="PTHR46579">
    <property type="entry name" value="F5/8 TYPE C DOMAIN-CONTAINING PROTEIN-RELATED"/>
    <property type="match status" value="1"/>
</dbReference>
<dbReference type="Proteomes" id="UP000284706">
    <property type="component" value="Unassembled WGS sequence"/>
</dbReference>
<dbReference type="PANTHER" id="PTHR46579:SF1">
    <property type="entry name" value="F5_8 TYPE C DOMAIN-CONTAINING PROTEIN"/>
    <property type="match status" value="1"/>
</dbReference>
<sequence length="899" mass="103077">MSVDPVLDPPFVPEPMLADENQPGDPECEFGRGIGLQARWQPPRVDADSEEETCSENDSDSGSEGEEEGDANSSASEDDDFASMEDEIEAQWEKEWTELANDLSDEDLRYLRAFSFKVDENLADKTFERMRHFFPELNFESLKTTKSRVEFLAAFRPALYDCCVNSCLCYLGSHKDERACHYCKEPRFNADGRPRKRYLYIPLIPRLLGYYKNIPLIKKMSYRHNFQHDPNITKDVFDSSNYQKLRATHVSIGGEKHRHQFFDSKRDIALGLSTDGFAPFKKRKQTCWPLLLFNYNLPPEIRFWIEYIICIGVIPGPKKPKDFDSFLAPLVDELLELLTGVRAYDALAEEMFMFRAYLILVFGDMPAMSMVMRMKGHNGICPCRMCLIKGVRIPGARGNTHYVPLDRSQHPDVQDDPLAIQVYDPASLPLRSHEQFMEHARQVQFAPTAVEEERLAKSTGVKGIPLLSHLPSLFFPKSCPHDFMHMMFENNLPNLILLWTGKFKGLDEGTGDYHLATHVWEAIGEATAASGATIPSAYGARPQDVAQDKTHCTADSWSFWASYLGPVLLRGRFSSRKYYTHFIELVKLINLCLQFEITKEEIEDIRVGFQDWVQEYERLYYQLAPERLSACPVTVHALLHIADSIEECGPVWAYWAFPMERFCGILQPCIKSRRFPFANLDNHVKAVAQLSHIKTRYNLHDKLSTKRVRDGDEVLEGFSVPTYPATVLLHPRKKNATLDRSLKDKVVANIELWGRIRHTDGGDTINASSLVKRPQEDSRDASYVRYELLVDQNARRRNLPPNFIPKTFYGQLQHLILVQMPATEELGLTESQTLILGSIRTCTIEAQNDLDMHYYKDHGRTEVVDVSTIQCLVGRVKDRSFWVIIDRSGKLARPEFRVE</sequence>
<evidence type="ECO:0008006" key="4">
    <source>
        <dbReference type="Google" id="ProtNLM"/>
    </source>
</evidence>
<evidence type="ECO:0000256" key="1">
    <source>
        <dbReference type="SAM" id="MobiDB-lite"/>
    </source>
</evidence>
<proteinExistence type="predicted"/>
<accession>A0A409YBV0</accession>